<dbReference type="AlphaFoldDB" id="A0A0R3W6Q2"/>
<evidence type="ECO:0000313" key="4">
    <source>
        <dbReference type="WBParaSite" id="TASK_0000589501-mRNA-1"/>
    </source>
</evidence>
<sequence length="90" mass="10024">MSRLAIRLGYLQKLSSIRLLNDNTASSNTISILSTTSKHLFTDNRGSVARGARKQMNEVGGFDQVGRRVHPHLEDKSVQVERPTQMTLTS</sequence>
<organism evidence="4">
    <name type="scientific">Taenia asiatica</name>
    <name type="common">Asian tapeworm</name>
    <dbReference type="NCBI Taxonomy" id="60517"/>
    <lineage>
        <taxon>Eukaryota</taxon>
        <taxon>Metazoa</taxon>
        <taxon>Spiralia</taxon>
        <taxon>Lophotrochozoa</taxon>
        <taxon>Platyhelminthes</taxon>
        <taxon>Cestoda</taxon>
        <taxon>Eucestoda</taxon>
        <taxon>Cyclophyllidea</taxon>
        <taxon>Taeniidae</taxon>
        <taxon>Taenia</taxon>
    </lineage>
</organism>
<proteinExistence type="predicted"/>
<name>A0A0R3W6Q2_TAEAS</name>
<evidence type="ECO:0000256" key="1">
    <source>
        <dbReference type="SAM" id="MobiDB-lite"/>
    </source>
</evidence>
<reference evidence="4" key="1">
    <citation type="submission" date="2017-02" db="UniProtKB">
        <authorList>
            <consortium name="WormBaseParasite"/>
        </authorList>
    </citation>
    <scope>IDENTIFICATION</scope>
</reference>
<protein>
    <submittedName>
        <fullName evidence="2 4">Uncharacterized protein</fullName>
    </submittedName>
</protein>
<evidence type="ECO:0000313" key="3">
    <source>
        <dbReference type="Proteomes" id="UP000282613"/>
    </source>
</evidence>
<dbReference type="EMBL" id="UYRS01018450">
    <property type="protein sequence ID" value="VDK35811.1"/>
    <property type="molecule type" value="Genomic_DNA"/>
</dbReference>
<keyword evidence="3" id="KW-1185">Reference proteome</keyword>
<reference evidence="2 3" key="2">
    <citation type="submission" date="2018-11" db="EMBL/GenBank/DDBJ databases">
        <authorList>
            <consortium name="Pathogen Informatics"/>
        </authorList>
    </citation>
    <scope>NUCLEOTIDE SEQUENCE [LARGE SCALE GENOMIC DNA]</scope>
</reference>
<accession>A0A0R3W6Q2</accession>
<feature type="region of interest" description="Disordered" evidence="1">
    <location>
        <begin position="48"/>
        <end position="90"/>
    </location>
</feature>
<evidence type="ECO:0000313" key="2">
    <source>
        <dbReference type="EMBL" id="VDK35811.1"/>
    </source>
</evidence>
<dbReference type="WBParaSite" id="TASK_0000589501-mRNA-1">
    <property type="protein sequence ID" value="TASK_0000589501-mRNA-1"/>
    <property type="gene ID" value="TASK_0000589501"/>
</dbReference>
<gene>
    <name evidence="2" type="ORF">TASK_LOCUS5896</name>
</gene>
<dbReference type="Proteomes" id="UP000282613">
    <property type="component" value="Unassembled WGS sequence"/>
</dbReference>